<reference evidence="3 4" key="1">
    <citation type="journal article" date="2020" name="Nat. Food">
        <title>A phased Vanilla planifolia genome enables genetic improvement of flavour and production.</title>
        <authorList>
            <person name="Hasing T."/>
            <person name="Tang H."/>
            <person name="Brym M."/>
            <person name="Khazi F."/>
            <person name="Huang T."/>
            <person name="Chambers A.H."/>
        </authorList>
    </citation>
    <scope>NUCLEOTIDE SEQUENCE [LARGE SCALE GENOMIC DNA]</scope>
    <source>
        <tissue evidence="3">Leaf</tissue>
    </source>
</reference>
<accession>A0A835QS50</accession>
<dbReference type="Gene3D" id="2.60.40.150">
    <property type="entry name" value="C2 domain"/>
    <property type="match status" value="1"/>
</dbReference>
<protein>
    <recommendedName>
        <fullName evidence="2">C2 domain-containing protein</fullName>
    </recommendedName>
</protein>
<dbReference type="SUPFAM" id="SSF49562">
    <property type="entry name" value="C2 domain (Calcium/lipid-binding domain, CaLB)"/>
    <property type="match status" value="1"/>
</dbReference>
<evidence type="ECO:0000259" key="2">
    <source>
        <dbReference type="PROSITE" id="PS50004"/>
    </source>
</evidence>
<proteinExistence type="predicted"/>
<dbReference type="SMART" id="SM00239">
    <property type="entry name" value="C2"/>
    <property type="match status" value="1"/>
</dbReference>
<evidence type="ECO:0000256" key="1">
    <source>
        <dbReference type="SAM" id="MobiDB-lite"/>
    </source>
</evidence>
<evidence type="ECO:0000313" key="3">
    <source>
        <dbReference type="EMBL" id="KAG0477724.1"/>
    </source>
</evidence>
<dbReference type="OrthoDB" id="784579at2759"/>
<dbReference type="InterPro" id="IPR047259">
    <property type="entry name" value="QUIRKY-like"/>
</dbReference>
<gene>
    <name evidence="3" type="ORF">HPP92_012443</name>
</gene>
<sequence>MTEKLVVEVVAAHNLMPKDGQGSSSPFVEVEFGHQKRRTRPKSKDLNPVWNERLVFSVSDADDLPYRSIDVAVYNERISAASGRNFLGKVRIPVASVPGPGEEGIPQLFPLEKRSIFSHIRGEISLKLYRIAASGDLQVAKAKNQQSREKPQMKQQKPNAAIAIPPSVLTQKPPELAPRPRRRC</sequence>
<feature type="domain" description="C2" evidence="2">
    <location>
        <begin position="1"/>
        <end position="109"/>
    </location>
</feature>
<dbReference type="Pfam" id="PF00168">
    <property type="entry name" value="C2"/>
    <property type="match status" value="1"/>
</dbReference>
<dbReference type="PANTHER" id="PTHR31425">
    <property type="entry name" value="PHOSPHORIBOSYLANTHRANILATE TRANSFERASE ISOFORM 1"/>
    <property type="match status" value="1"/>
</dbReference>
<dbReference type="InterPro" id="IPR000008">
    <property type="entry name" value="C2_dom"/>
</dbReference>
<organism evidence="3 4">
    <name type="scientific">Vanilla planifolia</name>
    <name type="common">Vanilla</name>
    <dbReference type="NCBI Taxonomy" id="51239"/>
    <lineage>
        <taxon>Eukaryota</taxon>
        <taxon>Viridiplantae</taxon>
        <taxon>Streptophyta</taxon>
        <taxon>Embryophyta</taxon>
        <taxon>Tracheophyta</taxon>
        <taxon>Spermatophyta</taxon>
        <taxon>Magnoliopsida</taxon>
        <taxon>Liliopsida</taxon>
        <taxon>Asparagales</taxon>
        <taxon>Orchidaceae</taxon>
        <taxon>Vanilloideae</taxon>
        <taxon>Vanilleae</taxon>
        <taxon>Vanilla</taxon>
    </lineage>
</organism>
<dbReference type="InterPro" id="IPR035892">
    <property type="entry name" value="C2_domain_sf"/>
</dbReference>
<name>A0A835QS50_VANPL</name>
<evidence type="ECO:0000313" key="4">
    <source>
        <dbReference type="Proteomes" id="UP000639772"/>
    </source>
</evidence>
<dbReference type="CDD" id="cd04022">
    <property type="entry name" value="C2A_MCTP_PRT_plant"/>
    <property type="match status" value="1"/>
</dbReference>
<feature type="region of interest" description="Disordered" evidence="1">
    <location>
        <begin position="143"/>
        <end position="184"/>
    </location>
</feature>
<dbReference type="EMBL" id="JADCNM010000006">
    <property type="protein sequence ID" value="KAG0477724.1"/>
    <property type="molecule type" value="Genomic_DNA"/>
</dbReference>
<dbReference type="Proteomes" id="UP000639772">
    <property type="component" value="Chromosome 6"/>
</dbReference>
<dbReference type="AlphaFoldDB" id="A0A835QS50"/>
<dbReference type="PANTHER" id="PTHR31425:SF48">
    <property type="entry name" value="MULTIPLE C2 DOMAIN AND TRANSMEMBRANE REGION PROTEIN 10"/>
    <property type="match status" value="1"/>
</dbReference>
<dbReference type="PROSITE" id="PS50004">
    <property type="entry name" value="C2"/>
    <property type="match status" value="1"/>
</dbReference>
<comment type="caution">
    <text evidence="3">The sequence shown here is derived from an EMBL/GenBank/DDBJ whole genome shotgun (WGS) entry which is preliminary data.</text>
</comment>